<evidence type="ECO:0000256" key="5">
    <source>
        <dbReference type="ARBA" id="ARBA00023242"/>
    </source>
</evidence>
<feature type="domain" description="CMP/dCMP-type deaminase" evidence="9">
    <location>
        <begin position="427"/>
        <end position="562"/>
    </location>
</feature>
<keyword evidence="4" id="KW-0862">Zinc</keyword>
<dbReference type="Proteomes" id="UP000095283">
    <property type="component" value="Unplaced"/>
</dbReference>
<evidence type="ECO:0000256" key="4">
    <source>
        <dbReference type="ARBA" id="ARBA00022833"/>
    </source>
</evidence>
<dbReference type="PROSITE" id="PS00903">
    <property type="entry name" value="CYT_DCMP_DEAMINASES_1"/>
    <property type="match status" value="1"/>
</dbReference>
<dbReference type="AlphaFoldDB" id="A0A1I7WMD2"/>
<comment type="subcellular location">
    <subcellularLocation>
        <location evidence="1">Nucleus</location>
    </subcellularLocation>
</comment>
<name>A0A1I7WMD2_HETBA</name>
<dbReference type="SUPFAM" id="SSF53927">
    <property type="entry name" value="Cytidine deaminase-like"/>
    <property type="match status" value="1"/>
</dbReference>
<evidence type="ECO:0000256" key="3">
    <source>
        <dbReference type="ARBA" id="ARBA00022723"/>
    </source>
</evidence>
<feature type="region of interest" description="Disordered" evidence="6">
    <location>
        <begin position="325"/>
        <end position="344"/>
    </location>
</feature>
<dbReference type="PROSITE" id="PS51634">
    <property type="entry name" value="CRC"/>
    <property type="match status" value="1"/>
</dbReference>
<dbReference type="WBParaSite" id="Hba_06294">
    <property type="protein sequence ID" value="Hba_06294"/>
    <property type="gene ID" value="Hba_06294"/>
</dbReference>
<evidence type="ECO:0000256" key="6">
    <source>
        <dbReference type="SAM" id="MobiDB-lite"/>
    </source>
</evidence>
<sequence>MCKGWCATYYMEDNRSNHDLSTIDHNGDEIVYQGVMLGEDGEPIFLEGDEDYVDGYQEEEYIQLADGTLVPAHQHVQHMNNVQQSIDSHQLQQAQQIVEMHRIPVLTDSNEEHFEQQTITQPVGPQVFALRGTQMFRVDKTGSEPPNNSRAQFKYVDSKPHSVGYQPHSIEAPRTAVVLENKAPAMYHVSNTSHPTTSKLYSTFHDNSTYSQFRKDMYSYPISSQSHLQQQAKTKRRVAPGQRKPCNCTKSMCLKLYCDCFANGEFCRDCNCKDCHNNLEHDADRTRAIKQSLERNPHAFKPKIGWMTNSALMNLANAATSVSTDARPVSPYSDDDSDVETPEQNDPRSFVFVFLILSLYFNIIFLVHIYSFRYPWFYMTDEVIEAATLCMVAQAEESLANDNGTDETVEEMERQVLREHMISIDSAEDMMFMEHAYQLAHEALEDNEVPVGCVFVHKGREIGRGRNEVNRTKDPTTHAEMVAIRRMQTEIPNLSEILPELVLYVTLEPCIMCACGLYELGKFYLFIVSIMKVVYGASNERFGGIKSVGNWRKYRMERSTFEKRKIKKKKILSNEETSLHIMPLL</sequence>
<dbReference type="PROSITE" id="PS51747">
    <property type="entry name" value="CYT_DCMP_DEAMINASES_2"/>
    <property type="match status" value="1"/>
</dbReference>
<dbReference type="InterPro" id="IPR016192">
    <property type="entry name" value="APOBEC/CMP_deaminase_Zn-bd"/>
</dbReference>
<keyword evidence="7" id="KW-1133">Transmembrane helix</keyword>
<evidence type="ECO:0000259" key="9">
    <source>
        <dbReference type="PROSITE" id="PS51747"/>
    </source>
</evidence>
<evidence type="ECO:0000259" key="8">
    <source>
        <dbReference type="PROSITE" id="PS51634"/>
    </source>
</evidence>
<keyword evidence="7" id="KW-0472">Membrane</keyword>
<evidence type="ECO:0000313" key="11">
    <source>
        <dbReference type="WBParaSite" id="Hba_06294"/>
    </source>
</evidence>
<feature type="transmembrane region" description="Helical" evidence="7">
    <location>
        <begin position="350"/>
        <end position="370"/>
    </location>
</feature>
<feature type="compositionally biased region" description="Acidic residues" evidence="6">
    <location>
        <begin position="333"/>
        <end position="343"/>
    </location>
</feature>
<dbReference type="InterPro" id="IPR002125">
    <property type="entry name" value="CMP_dCMP_dom"/>
</dbReference>
<keyword evidence="3" id="KW-0479">Metal-binding</keyword>
<proteinExistence type="inferred from homology"/>
<dbReference type="SMART" id="SM01114">
    <property type="entry name" value="CXC"/>
    <property type="match status" value="1"/>
</dbReference>
<reference evidence="11" key="1">
    <citation type="submission" date="2016-11" db="UniProtKB">
        <authorList>
            <consortium name="WormBaseParasite"/>
        </authorList>
    </citation>
    <scope>IDENTIFICATION</scope>
</reference>
<feature type="domain" description="CRC" evidence="8">
    <location>
        <begin position="242"/>
        <end position="304"/>
    </location>
</feature>
<dbReference type="PANTHER" id="PTHR12446:SF34">
    <property type="entry name" value="PROTEIN LIN-54 HOMOLOG"/>
    <property type="match status" value="1"/>
</dbReference>
<evidence type="ECO:0000256" key="2">
    <source>
        <dbReference type="ARBA" id="ARBA00007267"/>
    </source>
</evidence>
<keyword evidence="7" id="KW-0812">Transmembrane</keyword>
<keyword evidence="10" id="KW-1185">Reference proteome</keyword>
<dbReference type="InterPro" id="IPR005172">
    <property type="entry name" value="CRC"/>
</dbReference>
<protein>
    <submittedName>
        <fullName evidence="11">CRC domain-containing protein</fullName>
    </submittedName>
</protein>
<organism evidence="10 11">
    <name type="scientific">Heterorhabditis bacteriophora</name>
    <name type="common">Entomopathogenic nematode worm</name>
    <dbReference type="NCBI Taxonomy" id="37862"/>
    <lineage>
        <taxon>Eukaryota</taxon>
        <taxon>Metazoa</taxon>
        <taxon>Ecdysozoa</taxon>
        <taxon>Nematoda</taxon>
        <taxon>Chromadorea</taxon>
        <taxon>Rhabditida</taxon>
        <taxon>Rhabditina</taxon>
        <taxon>Rhabditomorpha</taxon>
        <taxon>Strongyloidea</taxon>
        <taxon>Heterorhabditidae</taxon>
        <taxon>Heterorhabditis</taxon>
    </lineage>
</organism>
<dbReference type="InterPro" id="IPR028307">
    <property type="entry name" value="Lin-54_fam"/>
</dbReference>
<dbReference type="PANTHER" id="PTHR12446">
    <property type="entry name" value="TESMIN/TSO1-RELATED"/>
    <property type="match status" value="1"/>
</dbReference>
<dbReference type="CDD" id="cd01285">
    <property type="entry name" value="nucleoside_deaminase"/>
    <property type="match status" value="1"/>
</dbReference>
<evidence type="ECO:0000313" key="10">
    <source>
        <dbReference type="Proteomes" id="UP000095283"/>
    </source>
</evidence>
<dbReference type="GO" id="GO:0016787">
    <property type="term" value="F:hydrolase activity"/>
    <property type="evidence" value="ECO:0007669"/>
    <property type="project" value="InterPro"/>
</dbReference>
<dbReference type="Pfam" id="PF03638">
    <property type="entry name" value="TCR"/>
    <property type="match status" value="1"/>
</dbReference>
<evidence type="ECO:0000256" key="7">
    <source>
        <dbReference type="SAM" id="Phobius"/>
    </source>
</evidence>
<accession>A0A1I7WMD2</accession>
<keyword evidence="5" id="KW-0539">Nucleus</keyword>
<dbReference type="GO" id="GO:0006355">
    <property type="term" value="P:regulation of DNA-templated transcription"/>
    <property type="evidence" value="ECO:0007669"/>
    <property type="project" value="TreeGrafter"/>
</dbReference>
<dbReference type="InterPro" id="IPR016193">
    <property type="entry name" value="Cytidine_deaminase-like"/>
</dbReference>
<dbReference type="Pfam" id="PF00383">
    <property type="entry name" value="dCMP_cyt_deam_1"/>
    <property type="match status" value="1"/>
</dbReference>
<dbReference type="GO" id="GO:0008270">
    <property type="term" value="F:zinc ion binding"/>
    <property type="evidence" value="ECO:0007669"/>
    <property type="project" value="InterPro"/>
</dbReference>
<dbReference type="InterPro" id="IPR033467">
    <property type="entry name" value="Tesmin/TSO1-like_CXC"/>
</dbReference>
<evidence type="ECO:0000256" key="1">
    <source>
        <dbReference type="ARBA" id="ARBA00004123"/>
    </source>
</evidence>
<dbReference type="Gene3D" id="3.40.140.10">
    <property type="entry name" value="Cytidine Deaminase, domain 2"/>
    <property type="match status" value="1"/>
</dbReference>
<comment type="similarity">
    <text evidence="2">Belongs to the lin-54 family.</text>
</comment>
<dbReference type="GO" id="GO:0005634">
    <property type="term" value="C:nucleus"/>
    <property type="evidence" value="ECO:0007669"/>
    <property type="project" value="UniProtKB-SubCell"/>
</dbReference>